<proteinExistence type="predicted"/>
<keyword evidence="2" id="KW-1185">Reference proteome</keyword>
<name>L7U6G4_MYXSD</name>
<evidence type="ECO:0000313" key="2">
    <source>
        <dbReference type="Proteomes" id="UP000011131"/>
    </source>
</evidence>
<reference evidence="1 2" key="1">
    <citation type="journal article" date="2013" name="Genome Announc.">
        <title>Complete genome sequence of Myxococcus stipitatus strain DSM 14675, a fruiting myxobacterium.</title>
        <authorList>
            <person name="Huntley S."/>
            <person name="Kneip S."/>
            <person name="Treuner-Lange A."/>
            <person name="Sogaard-Andersen L."/>
        </authorList>
    </citation>
    <scope>NUCLEOTIDE SEQUENCE [LARGE SCALE GENOMIC DNA]</scope>
    <source>
        <strain evidence="2">DSM 14675 / JCM 12634 / Mx s8</strain>
    </source>
</reference>
<accession>L7U6G4</accession>
<evidence type="ECO:0000313" key="1">
    <source>
        <dbReference type="EMBL" id="AGC43718.1"/>
    </source>
</evidence>
<dbReference type="STRING" id="1278073.MYSTI_02402"/>
<dbReference type="PATRIC" id="fig|1278073.3.peg.2432"/>
<dbReference type="KEGG" id="msd:MYSTI_02402"/>
<organism evidence="1 2">
    <name type="scientific">Myxococcus stipitatus (strain DSM 14675 / JCM 12634 / Mx s8)</name>
    <dbReference type="NCBI Taxonomy" id="1278073"/>
    <lineage>
        <taxon>Bacteria</taxon>
        <taxon>Pseudomonadati</taxon>
        <taxon>Myxococcota</taxon>
        <taxon>Myxococcia</taxon>
        <taxon>Myxococcales</taxon>
        <taxon>Cystobacterineae</taxon>
        <taxon>Myxococcaceae</taxon>
        <taxon>Myxococcus</taxon>
    </lineage>
</organism>
<dbReference type="HOGENOM" id="CLU_2106323_0_0_7"/>
<sequence length="115" mass="12450">MAWGDLNMKANPSFAFVVLCAAVVLSGCGTGSDVPREEGTDATAMSEEGVGELVPVELERGEVTASACTHNSTRYARNGCCSKTATKFQQQICIYGAWYWQAPHRCEYPTSYCLP</sequence>
<dbReference type="AlphaFoldDB" id="L7U6G4"/>
<protein>
    <submittedName>
        <fullName evidence="1">Uncharacterized protein</fullName>
    </submittedName>
</protein>
<dbReference type="Proteomes" id="UP000011131">
    <property type="component" value="Chromosome"/>
</dbReference>
<dbReference type="EMBL" id="CP004025">
    <property type="protein sequence ID" value="AGC43718.1"/>
    <property type="molecule type" value="Genomic_DNA"/>
</dbReference>
<gene>
    <name evidence="1" type="ordered locus">MYSTI_02402</name>
</gene>